<reference evidence="2" key="1">
    <citation type="journal article" date="2021" name="BMC Genomics">
        <title>Chromosome-level genome assembly and manually-curated proteome of model necrotroph Parastagonospora nodorum Sn15 reveals a genome-wide trove of candidate effector homologs, and redundancy of virulence-related functions within an accessory chromosome.</title>
        <authorList>
            <person name="Bertazzoni S."/>
            <person name="Jones D.A.B."/>
            <person name="Phan H.T."/>
            <person name="Tan K.-C."/>
            <person name="Hane J.K."/>
        </authorList>
    </citation>
    <scope>NUCLEOTIDE SEQUENCE [LARGE SCALE GENOMIC DNA]</scope>
    <source>
        <strain evidence="2">SN15 / ATCC MYA-4574 / FGSC 10173)</strain>
    </source>
</reference>
<protein>
    <submittedName>
        <fullName evidence="1">Uncharacterized protein</fullName>
    </submittedName>
</protein>
<accession>A0A7U2HXX0</accession>
<dbReference type="AlphaFoldDB" id="A0A7U2HXX0"/>
<evidence type="ECO:0000313" key="1">
    <source>
        <dbReference type="EMBL" id="QRC95970.1"/>
    </source>
</evidence>
<evidence type="ECO:0000313" key="2">
    <source>
        <dbReference type="Proteomes" id="UP000663193"/>
    </source>
</evidence>
<gene>
    <name evidence="1" type="ORF">JI435_408120</name>
</gene>
<sequence length="58" mass="6552">MLMVMAMASFQRLFMSTHVASPGPTCMAQPEPEGEHLLDFLDCALDWSRFVRVSFLCV</sequence>
<proteinExistence type="predicted"/>
<dbReference type="Proteomes" id="UP000663193">
    <property type="component" value="Chromosome 6"/>
</dbReference>
<organism evidence="1 2">
    <name type="scientific">Phaeosphaeria nodorum (strain SN15 / ATCC MYA-4574 / FGSC 10173)</name>
    <name type="common">Glume blotch fungus</name>
    <name type="synonym">Parastagonospora nodorum</name>
    <dbReference type="NCBI Taxonomy" id="321614"/>
    <lineage>
        <taxon>Eukaryota</taxon>
        <taxon>Fungi</taxon>
        <taxon>Dikarya</taxon>
        <taxon>Ascomycota</taxon>
        <taxon>Pezizomycotina</taxon>
        <taxon>Dothideomycetes</taxon>
        <taxon>Pleosporomycetidae</taxon>
        <taxon>Pleosporales</taxon>
        <taxon>Pleosporineae</taxon>
        <taxon>Phaeosphaeriaceae</taxon>
        <taxon>Parastagonospora</taxon>
    </lineage>
</organism>
<keyword evidence="2" id="KW-1185">Reference proteome</keyword>
<dbReference type="EMBL" id="CP069028">
    <property type="protein sequence ID" value="QRC95970.1"/>
    <property type="molecule type" value="Genomic_DNA"/>
</dbReference>
<name>A0A7U2HXX0_PHANO</name>
<dbReference type="VEuPathDB" id="FungiDB:JI435_408120"/>